<dbReference type="CDD" id="cd07429">
    <property type="entry name" value="Cby_like"/>
    <property type="match status" value="1"/>
</dbReference>
<keyword evidence="4 7" id="KW-0175">Coiled coil</keyword>
<name>A0A6P6HXU3_PUMCO</name>
<dbReference type="AlphaFoldDB" id="A0A6P6HXU3"/>
<dbReference type="InterPro" id="IPR028118">
    <property type="entry name" value="Chibby_fam"/>
</dbReference>
<evidence type="ECO:0000256" key="5">
    <source>
        <dbReference type="ARBA" id="ARBA00025808"/>
    </source>
</evidence>
<protein>
    <recommendedName>
        <fullName evidence="2">Protein chibby homolog 2</fullName>
    </recommendedName>
    <alternativeName>
        <fullName evidence="6">Spermatid-associated protein</fullName>
    </alternativeName>
</protein>
<evidence type="ECO:0000256" key="4">
    <source>
        <dbReference type="ARBA" id="ARBA00023054"/>
    </source>
</evidence>
<feature type="region of interest" description="Disordered" evidence="8">
    <location>
        <begin position="267"/>
        <end position="322"/>
    </location>
</feature>
<evidence type="ECO:0000256" key="8">
    <source>
        <dbReference type="SAM" id="MobiDB-lite"/>
    </source>
</evidence>
<evidence type="ECO:0000256" key="1">
    <source>
        <dbReference type="ARBA" id="ARBA00006822"/>
    </source>
</evidence>
<proteinExistence type="inferred from homology"/>
<evidence type="ECO:0000256" key="6">
    <source>
        <dbReference type="ARBA" id="ARBA00030915"/>
    </source>
</evidence>
<sequence length="457" mass="52817">MSPLECSECFGDQLLHRTYTRHLTLHSRPNFTRKRDTRSESLEIPINVVLPQRGTAEPFLRLHNLYRSPRCARQAALPRLSRRVTSQHSYPLNRFSSVPLDPMERPTSQADLELDYNPPRVQLSDEMFVFQDGRWVNENCRLYRELYFSPSSSFHHKLHHKRLAKEYLLQEENKALREENKALREENRTLRKENRILQVFWEERKATLGREESRAASPLLHQDSAALEVAKDAALQMHRLQEDSSLQLLREENRALRQRLEQRKAYWGPAEEKAGPGEESTAVPSAHEELHGPGLLPDQGAGLSSAFEESKGPSPPQDDSKTLRVLRQMVSNLSGSSGDEESKAGPGLADGSQSLELLREMHQALQALREENQNLQVLREENRLLREENRALHVLREEHRVFQEENKALWENKTLKLQQKLVIDTVTEVTARMEMLIEELYAFMPAKSKDPKKPSRV</sequence>
<evidence type="ECO:0000256" key="3">
    <source>
        <dbReference type="ARBA" id="ARBA00022553"/>
    </source>
</evidence>
<dbReference type="PANTHER" id="PTHR21533:SF13">
    <property type="entry name" value="PROTEIN CHIBBY HOMOLOG 2"/>
    <property type="match status" value="1"/>
</dbReference>
<dbReference type="GeneID" id="112861451"/>
<organism evidence="9 10">
    <name type="scientific">Puma concolor</name>
    <name type="common">Mountain lion</name>
    <name type="synonym">Felis concolor</name>
    <dbReference type="NCBI Taxonomy" id="9696"/>
    <lineage>
        <taxon>Eukaryota</taxon>
        <taxon>Metazoa</taxon>
        <taxon>Chordata</taxon>
        <taxon>Craniata</taxon>
        <taxon>Vertebrata</taxon>
        <taxon>Euteleostomi</taxon>
        <taxon>Mammalia</taxon>
        <taxon>Eutheria</taxon>
        <taxon>Laurasiatheria</taxon>
        <taxon>Carnivora</taxon>
        <taxon>Feliformia</taxon>
        <taxon>Felidae</taxon>
        <taxon>Felinae</taxon>
        <taxon>Puma</taxon>
    </lineage>
</organism>
<dbReference type="Proteomes" id="UP000515131">
    <property type="component" value="Unplaced"/>
</dbReference>
<comment type="subunit">
    <text evidence="5">Homodimer. Binds to NEK1.</text>
</comment>
<dbReference type="KEGG" id="pcoo:112861451"/>
<feature type="coiled-coil region" evidence="7">
    <location>
        <begin position="166"/>
        <end position="196"/>
    </location>
</feature>
<gene>
    <name evidence="10" type="primary">SPERT</name>
</gene>
<comment type="similarity">
    <text evidence="1">Belongs to the chibby family. SPERT subfamily.</text>
</comment>
<evidence type="ECO:0000313" key="9">
    <source>
        <dbReference type="Proteomes" id="UP000515131"/>
    </source>
</evidence>
<evidence type="ECO:0000256" key="2">
    <source>
        <dbReference type="ARBA" id="ARBA00018798"/>
    </source>
</evidence>
<keyword evidence="9" id="KW-1185">Reference proteome</keyword>
<keyword evidence="3" id="KW-0597">Phosphoprotein</keyword>
<evidence type="ECO:0000256" key="7">
    <source>
        <dbReference type="SAM" id="Coils"/>
    </source>
</evidence>
<dbReference type="PANTHER" id="PTHR21533">
    <property type="entry name" value="LEUCINE-RICH PROTEIN"/>
    <property type="match status" value="1"/>
</dbReference>
<reference evidence="10" key="1">
    <citation type="submission" date="2025-08" db="UniProtKB">
        <authorList>
            <consortium name="RefSeq"/>
        </authorList>
    </citation>
    <scope>IDENTIFICATION</scope>
    <source>
        <tissue evidence="10">Blood</tissue>
    </source>
</reference>
<evidence type="ECO:0000313" key="10">
    <source>
        <dbReference type="RefSeq" id="XP_025780607.1"/>
    </source>
</evidence>
<dbReference type="CTD" id="220082"/>
<dbReference type="RefSeq" id="XP_025780607.1">
    <property type="nucleotide sequence ID" value="XM_025924822.1"/>
</dbReference>
<dbReference type="Pfam" id="PF14645">
    <property type="entry name" value="Chibby"/>
    <property type="match status" value="1"/>
</dbReference>
<feature type="coiled-coil region" evidence="7">
    <location>
        <begin position="358"/>
        <end position="405"/>
    </location>
</feature>
<feature type="compositionally biased region" description="Basic and acidic residues" evidence="8">
    <location>
        <begin position="267"/>
        <end position="276"/>
    </location>
</feature>
<accession>A0A6P6HXU3</accession>